<dbReference type="SUPFAM" id="SSF88946">
    <property type="entry name" value="Sigma2 domain of RNA polymerase sigma factors"/>
    <property type="match status" value="1"/>
</dbReference>
<name>A0ABT2LN00_9HYPH</name>
<reference evidence="2 3" key="1">
    <citation type="submission" date="2022-09" db="EMBL/GenBank/DDBJ databases">
        <title>Chelativorans salina sp. nov., a novel slightly halophilic bacterium isolated from a saline lake sediment enrichment.</title>
        <authorList>
            <person name="Gao L."/>
            <person name="Fang B.-Z."/>
            <person name="Li W.-J."/>
        </authorList>
    </citation>
    <scope>NUCLEOTIDE SEQUENCE [LARGE SCALE GENOMIC DNA]</scope>
    <source>
        <strain evidence="2 3">EGI FJ00035</strain>
    </source>
</reference>
<sequence>MRTEHYRRLLAVARRCVRRADGAEDLVQDALLEAVRHGRHDLAEARNMSWIAGVICNRARMNARGAVRARAREGAWHALQAETAVQGVPEKPMAILDGLPRALKAVAALALSGHNRREVAYLLNLSDTALRQRIAALKRHLASRGIEMPRDMPGLSLDLHYGRIRDALLPGLLRHGGMFASHDPDGHLFIVKRSQNP</sequence>
<evidence type="ECO:0000259" key="1">
    <source>
        <dbReference type="Pfam" id="PF04542"/>
    </source>
</evidence>
<dbReference type="RefSeq" id="WP_260902014.1">
    <property type="nucleotide sequence ID" value="NZ_JAOCZP010000002.1"/>
</dbReference>
<evidence type="ECO:0000313" key="2">
    <source>
        <dbReference type="EMBL" id="MCT7375222.1"/>
    </source>
</evidence>
<feature type="domain" description="RNA polymerase sigma-70 region 2" evidence="1">
    <location>
        <begin position="3"/>
        <end position="64"/>
    </location>
</feature>
<dbReference type="Gene3D" id="1.10.1740.10">
    <property type="match status" value="1"/>
</dbReference>
<dbReference type="InterPro" id="IPR013325">
    <property type="entry name" value="RNA_pol_sigma_r2"/>
</dbReference>
<comment type="caution">
    <text evidence="2">The sequence shown here is derived from an EMBL/GenBank/DDBJ whole genome shotgun (WGS) entry which is preliminary data.</text>
</comment>
<accession>A0ABT2LN00</accession>
<dbReference type="Pfam" id="PF04542">
    <property type="entry name" value="Sigma70_r2"/>
    <property type="match status" value="1"/>
</dbReference>
<dbReference type="Proteomes" id="UP001320831">
    <property type="component" value="Unassembled WGS sequence"/>
</dbReference>
<proteinExistence type="predicted"/>
<keyword evidence="3" id="KW-1185">Reference proteome</keyword>
<gene>
    <name evidence="2" type="ORF">N5A92_09270</name>
</gene>
<evidence type="ECO:0000313" key="3">
    <source>
        <dbReference type="Proteomes" id="UP001320831"/>
    </source>
</evidence>
<dbReference type="EMBL" id="JAOCZP010000002">
    <property type="protein sequence ID" value="MCT7375222.1"/>
    <property type="molecule type" value="Genomic_DNA"/>
</dbReference>
<dbReference type="InterPro" id="IPR007627">
    <property type="entry name" value="RNA_pol_sigma70_r2"/>
</dbReference>
<protein>
    <submittedName>
        <fullName evidence="2">Transcriptional regulator</fullName>
    </submittedName>
</protein>
<organism evidence="2 3">
    <name type="scientific">Chelativorans salis</name>
    <dbReference type="NCBI Taxonomy" id="2978478"/>
    <lineage>
        <taxon>Bacteria</taxon>
        <taxon>Pseudomonadati</taxon>
        <taxon>Pseudomonadota</taxon>
        <taxon>Alphaproteobacteria</taxon>
        <taxon>Hyphomicrobiales</taxon>
        <taxon>Phyllobacteriaceae</taxon>
        <taxon>Chelativorans</taxon>
    </lineage>
</organism>